<dbReference type="Pfam" id="PF00534">
    <property type="entry name" value="Glycos_transf_1"/>
    <property type="match status" value="1"/>
</dbReference>
<organism evidence="4">
    <name type="scientific">uncultured Microvirga sp</name>
    <dbReference type="NCBI Taxonomy" id="412392"/>
    <lineage>
        <taxon>Bacteria</taxon>
        <taxon>Pseudomonadati</taxon>
        <taxon>Pseudomonadota</taxon>
        <taxon>Alphaproteobacteria</taxon>
        <taxon>Hyphomicrobiales</taxon>
        <taxon>Methylobacteriaceae</taxon>
        <taxon>Microvirga</taxon>
        <taxon>environmental samples</taxon>
    </lineage>
</organism>
<dbReference type="InterPro" id="IPR001296">
    <property type="entry name" value="Glyco_trans_1"/>
</dbReference>
<dbReference type="PANTHER" id="PTHR46401:SF2">
    <property type="entry name" value="GLYCOSYLTRANSFERASE WBBK-RELATED"/>
    <property type="match status" value="1"/>
</dbReference>
<dbReference type="EMBL" id="CADCUC010000241">
    <property type="protein sequence ID" value="CAA9326164.1"/>
    <property type="molecule type" value="Genomic_DNA"/>
</dbReference>
<dbReference type="PANTHER" id="PTHR46401">
    <property type="entry name" value="GLYCOSYLTRANSFERASE WBBK-RELATED"/>
    <property type="match status" value="1"/>
</dbReference>
<dbReference type="AlphaFoldDB" id="A0A6J4L8T8"/>
<proteinExistence type="predicted"/>
<dbReference type="GO" id="GO:0009103">
    <property type="term" value="P:lipopolysaccharide biosynthetic process"/>
    <property type="evidence" value="ECO:0007669"/>
    <property type="project" value="TreeGrafter"/>
</dbReference>
<keyword evidence="1 4" id="KW-0808">Transferase</keyword>
<accession>A0A6J4L8T8</accession>
<sequence>MLEVAFAVPGDIESPTGGYAYARKLLELLPDQGVTPRLTELPGSFPHPTAADLDCTARTLLALPPGTVLLADGLAYGALPRDLVAMVQNPVVALVHHPLGLESGIGARRKAELLASEAAALDLARRVIATSGATARCLAAEFGVRPETIAVAEPGVEPVVRARGTGNPVQLLAIGAVSPRKAYDVLVKALSGLAPLDWRLTIAGSLERDLEAARSLERLVASEGLGDRISLAGAVGDGALDALYDRADILVSASLFEGYGMVLAEAMARGVALVASTGGAA</sequence>
<dbReference type="SUPFAM" id="SSF53756">
    <property type="entry name" value="UDP-Glycosyltransferase/glycogen phosphorylase"/>
    <property type="match status" value="1"/>
</dbReference>
<dbReference type="Gene3D" id="3.40.50.2000">
    <property type="entry name" value="Glycogen Phosphorylase B"/>
    <property type="match status" value="2"/>
</dbReference>
<evidence type="ECO:0000259" key="3">
    <source>
        <dbReference type="Pfam" id="PF13439"/>
    </source>
</evidence>
<gene>
    <name evidence="4" type="ORF">AVDCRST_MAG90-1247</name>
</gene>
<dbReference type="InterPro" id="IPR028098">
    <property type="entry name" value="Glyco_trans_4-like_N"/>
</dbReference>
<evidence type="ECO:0000256" key="1">
    <source>
        <dbReference type="ARBA" id="ARBA00022679"/>
    </source>
</evidence>
<feature type="domain" description="Glycosyl transferase family 1" evidence="2">
    <location>
        <begin position="167"/>
        <end position="278"/>
    </location>
</feature>
<evidence type="ECO:0000313" key="4">
    <source>
        <dbReference type="EMBL" id="CAA9326164.1"/>
    </source>
</evidence>
<evidence type="ECO:0000259" key="2">
    <source>
        <dbReference type="Pfam" id="PF00534"/>
    </source>
</evidence>
<dbReference type="Pfam" id="PF13439">
    <property type="entry name" value="Glyco_transf_4"/>
    <property type="match status" value="1"/>
</dbReference>
<dbReference type="GO" id="GO:0016757">
    <property type="term" value="F:glycosyltransferase activity"/>
    <property type="evidence" value="ECO:0007669"/>
    <property type="project" value="InterPro"/>
</dbReference>
<feature type="domain" description="Glycosyltransferase subfamily 4-like N-terminal" evidence="3">
    <location>
        <begin position="88"/>
        <end position="157"/>
    </location>
</feature>
<feature type="non-terminal residue" evidence="4">
    <location>
        <position position="281"/>
    </location>
</feature>
<dbReference type="CDD" id="cd03801">
    <property type="entry name" value="GT4_PimA-like"/>
    <property type="match status" value="1"/>
</dbReference>
<reference evidence="4" key="1">
    <citation type="submission" date="2020-02" db="EMBL/GenBank/DDBJ databases">
        <authorList>
            <person name="Meier V. D."/>
        </authorList>
    </citation>
    <scope>NUCLEOTIDE SEQUENCE</scope>
    <source>
        <strain evidence="4">AVDCRST_MAG90</strain>
    </source>
</reference>
<protein>
    <submittedName>
        <fullName evidence="4">Glycosyl transferase, group 1</fullName>
    </submittedName>
</protein>
<name>A0A6J4L8T8_9HYPH</name>